<dbReference type="SUPFAM" id="SSF53850">
    <property type="entry name" value="Periplasmic binding protein-like II"/>
    <property type="match status" value="1"/>
</dbReference>
<organism evidence="1 2">
    <name type="scientific">Lederbergia graminis</name>
    <dbReference type="NCBI Taxonomy" id="735518"/>
    <lineage>
        <taxon>Bacteria</taxon>
        <taxon>Bacillati</taxon>
        <taxon>Bacillota</taxon>
        <taxon>Bacilli</taxon>
        <taxon>Bacillales</taxon>
        <taxon>Bacillaceae</taxon>
        <taxon>Lederbergia</taxon>
    </lineage>
</organism>
<name>A0ABW0LIV1_9BACI</name>
<reference evidence="2" key="1">
    <citation type="journal article" date="2019" name="Int. J. Syst. Evol. Microbiol.">
        <title>The Global Catalogue of Microorganisms (GCM) 10K type strain sequencing project: providing services to taxonomists for standard genome sequencing and annotation.</title>
        <authorList>
            <consortium name="The Broad Institute Genomics Platform"/>
            <consortium name="The Broad Institute Genome Sequencing Center for Infectious Disease"/>
            <person name="Wu L."/>
            <person name="Ma J."/>
        </authorList>
    </citation>
    <scope>NUCLEOTIDE SEQUENCE [LARGE SCALE GENOMIC DNA]</scope>
    <source>
        <strain evidence="2">CGMCC 1.12237</strain>
    </source>
</reference>
<dbReference type="Pfam" id="PF13416">
    <property type="entry name" value="SBP_bac_8"/>
    <property type="match status" value="1"/>
</dbReference>
<proteinExistence type="predicted"/>
<keyword evidence="2" id="KW-1185">Reference proteome</keyword>
<dbReference type="InterPro" id="IPR050490">
    <property type="entry name" value="Bact_solute-bd_prot1"/>
</dbReference>
<dbReference type="Proteomes" id="UP001596147">
    <property type="component" value="Unassembled WGS sequence"/>
</dbReference>
<dbReference type="RefSeq" id="WP_382351187.1">
    <property type="nucleotide sequence ID" value="NZ_JBHSMC010000014.1"/>
</dbReference>
<sequence>MSKKANKWLLLLALSFVIILTGCKKDSKEVTRNEDGLIEFTLFSADPHSQWDNMDSPVSKVVEEKTGVTLKPEFDVDGGTQKIALMVAGGKYPDLIVPKGSAGTLVDAGALIDLTDLIEEHAPNLKKIYGDYLSRLKWSNDDEAIYVLPTSPIDTEYFSPGHGVGLQHAVVKELGYPKIETLKDFENAIKEYKEKNPTIDGQPTIGLSLLADDWRIMISTTNPAFWSTGAPDDGEYYIDPETYEATMHYKRPEEREYFRWLNHMNDIGLLDPESFVQKYDQYLAKLSSGRVLGIIDDDWEFADAQRALRDQGLEERMYGLYPAQLTTETKHAGFQQTGYLAGWGISISKDCKDPVAAIKFIDFLASEEGQILQNWGIEGEHYEIVDGKRVISEEEMQERNTNANYSKKTGIGVLKGFTPVYGDGVLDSTGQTYTIASPEQIKDSYTDVEKEVLSNYGVEMWKELYPSEEEFPVKPWGVSYNLQIPANSDLALIEQKALDVVKKRIPEAILADPADFDKIYDTLLKELDEAGVEEAEKERTKLIKERVELWN</sequence>
<accession>A0ABW0LIV1</accession>
<evidence type="ECO:0000313" key="1">
    <source>
        <dbReference type="EMBL" id="MFC5465191.1"/>
    </source>
</evidence>
<gene>
    <name evidence="1" type="ORF">ACFPM4_10570</name>
</gene>
<dbReference type="CDD" id="cd13582">
    <property type="entry name" value="PBP2_AlgQ_like_3"/>
    <property type="match status" value="1"/>
</dbReference>
<protein>
    <submittedName>
        <fullName evidence="1">ABC transporter substrate-binding protein</fullName>
    </submittedName>
</protein>
<dbReference type="PROSITE" id="PS51257">
    <property type="entry name" value="PROKAR_LIPOPROTEIN"/>
    <property type="match status" value="1"/>
</dbReference>
<dbReference type="InterPro" id="IPR006059">
    <property type="entry name" value="SBP"/>
</dbReference>
<comment type="caution">
    <text evidence="1">The sequence shown here is derived from an EMBL/GenBank/DDBJ whole genome shotgun (WGS) entry which is preliminary data.</text>
</comment>
<dbReference type="EMBL" id="JBHSMC010000014">
    <property type="protein sequence ID" value="MFC5465191.1"/>
    <property type="molecule type" value="Genomic_DNA"/>
</dbReference>
<evidence type="ECO:0000313" key="2">
    <source>
        <dbReference type="Proteomes" id="UP001596147"/>
    </source>
</evidence>
<dbReference type="PANTHER" id="PTHR43649">
    <property type="entry name" value="ARABINOSE-BINDING PROTEIN-RELATED"/>
    <property type="match status" value="1"/>
</dbReference>
<dbReference type="Gene3D" id="3.40.190.10">
    <property type="entry name" value="Periplasmic binding protein-like II"/>
    <property type="match status" value="2"/>
</dbReference>
<dbReference type="PANTHER" id="PTHR43649:SF12">
    <property type="entry name" value="DIACETYLCHITOBIOSE BINDING PROTEIN DASA"/>
    <property type="match status" value="1"/>
</dbReference>